<keyword evidence="9" id="KW-1185">Reference proteome</keyword>
<evidence type="ECO:0000256" key="4">
    <source>
        <dbReference type="ARBA" id="ARBA00023125"/>
    </source>
</evidence>
<accession>A0ABN2N8D1</accession>
<evidence type="ECO:0000256" key="5">
    <source>
        <dbReference type="ARBA" id="ARBA00023163"/>
    </source>
</evidence>
<dbReference type="EMBL" id="BAAAQK010000013">
    <property type="protein sequence ID" value="GAA1857427.1"/>
    <property type="molecule type" value="Genomic_DNA"/>
</dbReference>
<dbReference type="InterPro" id="IPR039425">
    <property type="entry name" value="RNA_pol_sigma-70-like"/>
</dbReference>
<dbReference type="Pfam" id="PF08281">
    <property type="entry name" value="Sigma70_r4_2"/>
    <property type="match status" value="1"/>
</dbReference>
<keyword evidence="5" id="KW-0804">Transcription</keyword>
<dbReference type="CDD" id="cd06171">
    <property type="entry name" value="Sigma70_r4"/>
    <property type="match status" value="1"/>
</dbReference>
<feature type="domain" description="RNA polymerase sigma-70 region 2" evidence="6">
    <location>
        <begin position="27"/>
        <end position="93"/>
    </location>
</feature>
<evidence type="ECO:0000259" key="6">
    <source>
        <dbReference type="Pfam" id="PF04542"/>
    </source>
</evidence>
<dbReference type="PANTHER" id="PTHR43133">
    <property type="entry name" value="RNA POLYMERASE ECF-TYPE SIGMA FACTO"/>
    <property type="match status" value="1"/>
</dbReference>
<dbReference type="InterPro" id="IPR013325">
    <property type="entry name" value="RNA_pol_sigma_r2"/>
</dbReference>
<evidence type="ECO:0000259" key="7">
    <source>
        <dbReference type="Pfam" id="PF08281"/>
    </source>
</evidence>
<evidence type="ECO:0000256" key="3">
    <source>
        <dbReference type="ARBA" id="ARBA00023082"/>
    </source>
</evidence>
<feature type="domain" description="RNA polymerase sigma factor 70 region 4 type 2" evidence="7">
    <location>
        <begin position="124"/>
        <end position="176"/>
    </location>
</feature>
<comment type="similarity">
    <text evidence="1">Belongs to the sigma-70 factor family. ECF subfamily.</text>
</comment>
<dbReference type="InterPro" id="IPR013249">
    <property type="entry name" value="RNA_pol_sigma70_r4_t2"/>
</dbReference>
<dbReference type="NCBIfam" id="NF007225">
    <property type="entry name" value="PRK09643.1"/>
    <property type="match status" value="1"/>
</dbReference>
<keyword evidence="2" id="KW-0805">Transcription regulation</keyword>
<dbReference type="NCBIfam" id="TIGR02937">
    <property type="entry name" value="sigma70-ECF"/>
    <property type="match status" value="1"/>
</dbReference>
<reference evidence="8 9" key="1">
    <citation type="journal article" date="2019" name="Int. J. Syst. Evol. Microbiol.">
        <title>The Global Catalogue of Microorganisms (GCM) 10K type strain sequencing project: providing services to taxonomists for standard genome sequencing and annotation.</title>
        <authorList>
            <consortium name="The Broad Institute Genomics Platform"/>
            <consortium name="The Broad Institute Genome Sequencing Center for Infectious Disease"/>
            <person name="Wu L."/>
            <person name="Ma J."/>
        </authorList>
    </citation>
    <scope>NUCLEOTIDE SEQUENCE [LARGE SCALE GENOMIC DNA]</scope>
    <source>
        <strain evidence="8 9">JCM 16009</strain>
    </source>
</reference>
<dbReference type="InterPro" id="IPR007627">
    <property type="entry name" value="RNA_pol_sigma70_r2"/>
</dbReference>
<gene>
    <name evidence="8" type="primary">sigM</name>
    <name evidence="8" type="ORF">GCM10009836_42100</name>
</gene>
<dbReference type="SUPFAM" id="SSF88946">
    <property type="entry name" value="Sigma2 domain of RNA polymerase sigma factors"/>
    <property type="match status" value="1"/>
</dbReference>
<dbReference type="InterPro" id="IPR013324">
    <property type="entry name" value="RNA_pol_sigma_r3/r4-like"/>
</dbReference>
<dbReference type="PANTHER" id="PTHR43133:SF50">
    <property type="entry name" value="ECF RNA POLYMERASE SIGMA FACTOR SIGM"/>
    <property type="match status" value="1"/>
</dbReference>
<organism evidence="8 9">
    <name type="scientific">Pseudonocardia ailaonensis</name>
    <dbReference type="NCBI Taxonomy" id="367279"/>
    <lineage>
        <taxon>Bacteria</taxon>
        <taxon>Bacillati</taxon>
        <taxon>Actinomycetota</taxon>
        <taxon>Actinomycetes</taxon>
        <taxon>Pseudonocardiales</taxon>
        <taxon>Pseudonocardiaceae</taxon>
        <taxon>Pseudonocardia</taxon>
    </lineage>
</organism>
<dbReference type="InterPro" id="IPR014284">
    <property type="entry name" value="RNA_pol_sigma-70_dom"/>
</dbReference>
<dbReference type="Gene3D" id="1.10.1740.10">
    <property type="match status" value="1"/>
</dbReference>
<protein>
    <submittedName>
        <fullName evidence="8">RNA polymerase sigma factor SigM</fullName>
    </submittedName>
</protein>
<dbReference type="Gene3D" id="1.10.10.10">
    <property type="entry name" value="Winged helix-like DNA-binding domain superfamily/Winged helix DNA-binding domain"/>
    <property type="match status" value="1"/>
</dbReference>
<evidence type="ECO:0000256" key="2">
    <source>
        <dbReference type="ARBA" id="ARBA00023015"/>
    </source>
</evidence>
<comment type="caution">
    <text evidence="8">The sequence shown here is derived from an EMBL/GenBank/DDBJ whole genome shotgun (WGS) entry which is preliminary data.</text>
</comment>
<dbReference type="RefSeq" id="WP_344419597.1">
    <property type="nucleotide sequence ID" value="NZ_BAAAQK010000013.1"/>
</dbReference>
<proteinExistence type="inferred from homology"/>
<sequence>MPVVDLRSDPQLLAAHRSGERGAFDELVRRHGDRLWSVAYRTLRDPEDAADVLQEALEAAYRRAAAFRGESAVSTWLHRIVVNKCVDRVRHDRARPPSARRLTAARTEREPIALDPAERATERLAVVDALHQLPVEQRMAIVLVDVEGYPVAEAAAILEVPVGTVKSRCARGRVRLAALLGHLREEA</sequence>
<dbReference type="SUPFAM" id="SSF88659">
    <property type="entry name" value="Sigma3 and sigma4 domains of RNA polymerase sigma factors"/>
    <property type="match status" value="1"/>
</dbReference>
<name>A0ABN2N8D1_9PSEU</name>
<evidence type="ECO:0000256" key="1">
    <source>
        <dbReference type="ARBA" id="ARBA00010641"/>
    </source>
</evidence>
<dbReference type="Pfam" id="PF04542">
    <property type="entry name" value="Sigma70_r2"/>
    <property type="match status" value="1"/>
</dbReference>
<keyword evidence="4" id="KW-0238">DNA-binding</keyword>
<evidence type="ECO:0000313" key="8">
    <source>
        <dbReference type="EMBL" id="GAA1857427.1"/>
    </source>
</evidence>
<dbReference type="Proteomes" id="UP001500449">
    <property type="component" value="Unassembled WGS sequence"/>
</dbReference>
<keyword evidence="3" id="KW-0731">Sigma factor</keyword>
<dbReference type="InterPro" id="IPR036388">
    <property type="entry name" value="WH-like_DNA-bd_sf"/>
</dbReference>
<evidence type="ECO:0000313" key="9">
    <source>
        <dbReference type="Proteomes" id="UP001500449"/>
    </source>
</evidence>